<feature type="region of interest" description="Disordered" evidence="1">
    <location>
        <begin position="501"/>
        <end position="586"/>
    </location>
</feature>
<dbReference type="PROSITE" id="PS50235">
    <property type="entry name" value="USP_3"/>
    <property type="match status" value="1"/>
</dbReference>
<dbReference type="InterPro" id="IPR038765">
    <property type="entry name" value="Papain-like_cys_pep_sf"/>
</dbReference>
<accession>A0A669ERK3</accession>
<feature type="compositionally biased region" description="Polar residues" evidence="1">
    <location>
        <begin position="534"/>
        <end position="547"/>
    </location>
</feature>
<reference evidence="3" key="2">
    <citation type="submission" date="2025-08" db="UniProtKB">
        <authorList>
            <consortium name="Ensembl"/>
        </authorList>
    </citation>
    <scope>IDENTIFICATION</scope>
</reference>
<dbReference type="Gene3D" id="3.90.70.10">
    <property type="entry name" value="Cysteine proteinases"/>
    <property type="match status" value="1"/>
</dbReference>
<dbReference type="InParanoid" id="A0A669ERK3"/>
<dbReference type="GO" id="GO:0016579">
    <property type="term" value="P:protein deubiquitination"/>
    <property type="evidence" value="ECO:0007669"/>
    <property type="project" value="InterPro"/>
</dbReference>
<feature type="compositionally biased region" description="Basic and acidic residues" evidence="1">
    <location>
        <begin position="548"/>
        <end position="570"/>
    </location>
</feature>
<dbReference type="InterPro" id="IPR001394">
    <property type="entry name" value="Peptidase_C19_UCH"/>
</dbReference>
<dbReference type="GO" id="GO:0005829">
    <property type="term" value="C:cytosol"/>
    <property type="evidence" value="ECO:0007669"/>
    <property type="project" value="TreeGrafter"/>
</dbReference>
<gene>
    <name evidence="3" type="primary">LOC102081408</name>
</gene>
<dbReference type="PANTHER" id="PTHR24006">
    <property type="entry name" value="UBIQUITIN CARBOXYL-TERMINAL HYDROLASE"/>
    <property type="match status" value="1"/>
</dbReference>
<evidence type="ECO:0000313" key="4">
    <source>
        <dbReference type="Proteomes" id="UP000005207"/>
    </source>
</evidence>
<feature type="region of interest" description="Disordered" evidence="1">
    <location>
        <begin position="396"/>
        <end position="419"/>
    </location>
</feature>
<dbReference type="GeneTree" id="ENSGT00940000174573"/>
<dbReference type="Proteomes" id="UP000005207">
    <property type="component" value="Linkage group LG3"/>
</dbReference>
<evidence type="ECO:0000313" key="3">
    <source>
        <dbReference type="Ensembl" id="ENSONIP00000073985.1"/>
    </source>
</evidence>
<proteinExistence type="predicted"/>
<sequence length="674" mass="77615">MFDSPALTSAVSNILQQNEPKHLTVKFRSENADTHQTDIRMNHYLVSRFRKKLKSLPVAGKKCKMQQLKACGSGYMMCDLYSSPPLTYFLDYHGLKSPGLTCYLNSVLQVLFMTENFRDALKSPDQQRASKEPPIVDPELRRLFDDLQKQLAETRNITEKLGITDVFEQRDAAEYFEKILCMTSQDASKIFKGELNHRTTCCKCNMKNDSRSFFWILPLMVEDSRYKTYNLKQGLEAFFELQQVSGDDQIYCSRCDEKQNANIKWEITQHPDVLTLLLKRFTFDYKLRRYVKLHCKADVPQTLHMEKCTYELYAVVNHFGSLTGGHYTAEIKSYENGQWYSFNDGRVESVKLFFAKENPLRSSTAYILLYRKVSKEAPKTEGGDHDAQCAHTDVKAEGRSHETHRGDADVPHYQPERYDDKGKDILKSFNGDLPKSCCDDGILGELMNFNGEPDKQSNQRAARINKTTDSRISIKADVQWLDSNTKTHMYPQISKTENLRTRKIYETEQNSNSQKKRQNARDTFWEVRDDTDTETGTKTSKPRSSPGRNREKPGETKAEVKKKEELKEASTQENSRPVRRRGNGSVSAADKRICSCYCCSVLNPTNYSKSHRTINEASNYKKSVNQGRNLNTLNSNIMKEQHVVTADSKLKTKHKQQQTASVTEKKCVIKEPWR</sequence>
<dbReference type="GO" id="GO:0005634">
    <property type="term" value="C:nucleus"/>
    <property type="evidence" value="ECO:0007669"/>
    <property type="project" value="TreeGrafter"/>
</dbReference>
<dbReference type="PROSITE" id="PS00973">
    <property type="entry name" value="USP_2"/>
    <property type="match status" value="1"/>
</dbReference>
<organism evidence="3 4">
    <name type="scientific">Oreochromis niloticus</name>
    <name type="common">Nile tilapia</name>
    <name type="synonym">Tilapia nilotica</name>
    <dbReference type="NCBI Taxonomy" id="8128"/>
    <lineage>
        <taxon>Eukaryota</taxon>
        <taxon>Metazoa</taxon>
        <taxon>Chordata</taxon>
        <taxon>Craniata</taxon>
        <taxon>Vertebrata</taxon>
        <taxon>Euteleostomi</taxon>
        <taxon>Actinopterygii</taxon>
        <taxon>Neopterygii</taxon>
        <taxon>Teleostei</taxon>
        <taxon>Neoteleostei</taxon>
        <taxon>Acanthomorphata</taxon>
        <taxon>Ovalentaria</taxon>
        <taxon>Cichlomorphae</taxon>
        <taxon>Cichliformes</taxon>
        <taxon>Cichlidae</taxon>
        <taxon>African cichlids</taxon>
        <taxon>Pseudocrenilabrinae</taxon>
        <taxon>Oreochromini</taxon>
        <taxon>Oreochromis</taxon>
    </lineage>
</organism>
<reference evidence="4" key="1">
    <citation type="submission" date="2012-01" db="EMBL/GenBank/DDBJ databases">
        <title>The Genome Sequence of Oreochromis niloticus (Nile Tilapia).</title>
        <authorList>
            <consortium name="Broad Institute Genome Assembly Team"/>
            <consortium name="Broad Institute Sequencing Platform"/>
            <person name="Di Palma F."/>
            <person name="Johnson J."/>
            <person name="Lander E.S."/>
            <person name="Lindblad-Toh K."/>
        </authorList>
    </citation>
    <scope>NUCLEOTIDE SEQUENCE [LARGE SCALE GENOMIC DNA]</scope>
</reference>
<dbReference type="PANTHER" id="PTHR24006:SF899">
    <property type="entry name" value="UBIQUITIN CARBOXYL-TERMINAL HYDROLASE"/>
    <property type="match status" value="1"/>
</dbReference>
<evidence type="ECO:0000256" key="1">
    <source>
        <dbReference type="SAM" id="MobiDB-lite"/>
    </source>
</evidence>
<reference evidence="3" key="3">
    <citation type="submission" date="2025-09" db="UniProtKB">
        <authorList>
            <consortium name="Ensembl"/>
        </authorList>
    </citation>
    <scope>IDENTIFICATION</scope>
</reference>
<dbReference type="InterPro" id="IPR028889">
    <property type="entry name" value="USP"/>
</dbReference>
<dbReference type="AlphaFoldDB" id="A0A669ERK3"/>
<protein>
    <submittedName>
        <fullName evidence="3">Ubiquitin carboxyl-terminal hydrolase 47</fullName>
    </submittedName>
</protein>
<keyword evidence="4" id="KW-1185">Reference proteome</keyword>
<dbReference type="Ensembl" id="ENSONIT00000054829.1">
    <property type="protein sequence ID" value="ENSONIP00000073985.1"/>
    <property type="gene ID" value="ENSONIG00000039305.1"/>
</dbReference>
<dbReference type="CDD" id="cd02257">
    <property type="entry name" value="Peptidase_C19"/>
    <property type="match status" value="1"/>
</dbReference>
<name>A0A669ERK3_ORENI</name>
<feature type="compositionally biased region" description="Basic and acidic residues" evidence="1">
    <location>
        <begin position="519"/>
        <end position="530"/>
    </location>
</feature>
<dbReference type="InterPro" id="IPR018200">
    <property type="entry name" value="USP_CS"/>
</dbReference>
<feature type="domain" description="USP" evidence="2">
    <location>
        <begin position="93"/>
        <end position="373"/>
    </location>
</feature>
<evidence type="ECO:0000259" key="2">
    <source>
        <dbReference type="PROSITE" id="PS50235"/>
    </source>
</evidence>
<dbReference type="Pfam" id="PF00443">
    <property type="entry name" value="UCH"/>
    <property type="match status" value="1"/>
</dbReference>
<dbReference type="SUPFAM" id="SSF54001">
    <property type="entry name" value="Cysteine proteinases"/>
    <property type="match status" value="1"/>
</dbReference>
<dbReference type="InterPro" id="IPR050164">
    <property type="entry name" value="Peptidase_C19"/>
</dbReference>
<dbReference type="GO" id="GO:0004843">
    <property type="term" value="F:cysteine-type deubiquitinase activity"/>
    <property type="evidence" value="ECO:0007669"/>
    <property type="project" value="InterPro"/>
</dbReference>